<dbReference type="Pfam" id="PF13517">
    <property type="entry name" value="FG-GAP_3"/>
    <property type="match status" value="5"/>
</dbReference>
<dbReference type="SUPFAM" id="SSF69318">
    <property type="entry name" value="Integrin alpha N-terminal domain"/>
    <property type="match status" value="2"/>
</dbReference>
<sequence length="1136" mass="117341">MTSSPQYSQALRGRSRTTALTLGLLAASCGGGSSDPVPTVNAPGAGAVWSGQRTIFWSGFGSDGTVDITISDDGGATFTTLVAGTPNDGSHAFDTAIYPDDSDYQVRVSGQKGSDRSPVFAIDNTAPVISLTAPNGGELVGAAGTITWTTTDANVGTVQILASADGGANYGITVANAAPDTGTYAWDASNIAGGTTYRIQVTATDRGGNVSTADASDADFEVDSTPPVISLMSPNGGETVTGIEDITWMTTDDNLGTVEIYLSSNGGTSYDETIVLDAADTGSFPWESGRVEDGANYRVRVVAVDGAGNRSTPDSSDANFTTRNVRLQGPAHYRDTNGNGIIDQGDQLYLRYSEQVIVNMNADAADFKLPKAGDMLGGGATVEQGDENFTILITLGSNPVLRTRGVYDPALDMDPDAPSGIDMEGVVTPDSIEAVDGTDVSSVGPVEITIQPVPFSVTAIETVEARRGAVGDLDGDGILDLVLAVIDGDASQRWSGNGNLTWTMVQTFDTADTRDVALGDVDGDGDLDVVTAVAGPNQVWFNDGSGNLVDSSQGLGAATSQSVELFDADGDGDLDALFANLDNMPNQVWFNDGNGVFMNSGQSLGNRSTQAVAFADLDGDGDIDFFAANDGENSEVWRNNGSGVFAGTAIPVTSTNGRDVKAADLDGDGDIDIFMSALGQNQFLRNAGDGTFPDGPVFYGNNDNRGVDFFDIDGDGDLDVITAKNFDSGRYWINDGDGNFTEDRVDLLPGPANDVVIGRFDSDSDIDLLIINGPDQMTNSGQHQPYGGSVSGGQPLANYEATALTDGPWQSGKPAKGDVNGDGTMDLLVPDVAGSVNVLLGDGVGGFTLGTAFGGAGGTGGDLFDGDGDGDLDYLQRLGSTGTVADRYFVNDGSGTFTDSGLSLGLETYAPGDMDGDGDADLVVITGAVVESWDGFDNGTFMPTGQTLDLVTDHVIAAFGDFDQDGDIDFFSSDTTSVRVVENDGIGAWSLVDTITFPSTGAIAMGDLDRDGDMDLVLGSTSGSTNLSWSEFDALTGFATVQTSLNNTSVINDIELADRNEDGRLDLFAVDGATGNRFLNLGGGNGTFNSGGPQSFVGMSSLSLIDVDRDGDPDIYGAFGNGGAPAAVADQLMILN</sequence>
<accession>A0A518EM53</accession>
<evidence type="ECO:0000256" key="1">
    <source>
        <dbReference type="ARBA" id="ARBA00022729"/>
    </source>
</evidence>
<reference evidence="2 3" key="1">
    <citation type="submission" date="2019-02" db="EMBL/GenBank/DDBJ databases">
        <title>Deep-cultivation of Planctomycetes and their phenomic and genomic characterization uncovers novel biology.</title>
        <authorList>
            <person name="Wiegand S."/>
            <person name="Jogler M."/>
            <person name="Boedeker C."/>
            <person name="Pinto D."/>
            <person name="Vollmers J."/>
            <person name="Rivas-Marin E."/>
            <person name="Kohn T."/>
            <person name="Peeters S.H."/>
            <person name="Heuer A."/>
            <person name="Rast P."/>
            <person name="Oberbeckmann S."/>
            <person name="Bunk B."/>
            <person name="Jeske O."/>
            <person name="Meyerdierks A."/>
            <person name="Storesund J.E."/>
            <person name="Kallscheuer N."/>
            <person name="Luecker S."/>
            <person name="Lage O.M."/>
            <person name="Pohl T."/>
            <person name="Merkel B.J."/>
            <person name="Hornburger P."/>
            <person name="Mueller R.-W."/>
            <person name="Bruemmer F."/>
            <person name="Labrenz M."/>
            <person name="Spormann A.M."/>
            <person name="Op den Camp H."/>
            <person name="Overmann J."/>
            <person name="Amann R."/>
            <person name="Jetten M.S.M."/>
            <person name="Mascher T."/>
            <person name="Medema M.H."/>
            <person name="Devos D.P."/>
            <person name="Kaster A.-K."/>
            <person name="Ovreas L."/>
            <person name="Rohde M."/>
            <person name="Galperin M.Y."/>
            <person name="Jogler C."/>
        </authorList>
    </citation>
    <scope>NUCLEOTIDE SEQUENCE [LARGE SCALE GENOMIC DNA]</scope>
    <source>
        <strain evidence="2 3">Poly30</strain>
    </source>
</reference>
<dbReference type="InterPro" id="IPR013517">
    <property type="entry name" value="FG-GAP"/>
</dbReference>
<dbReference type="InterPro" id="IPR013783">
    <property type="entry name" value="Ig-like_fold"/>
</dbReference>
<dbReference type="Gene3D" id="2.60.40.10">
    <property type="entry name" value="Immunoglobulins"/>
    <property type="match status" value="2"/>
</dbReference>
<dbReference type="InterPro" id="IPR028994">
    <property type="entry name" value="Integrin_alpha_N"/>
</dbReference>
<keyword evidence="3" id="KW-1185">Reference proteome</keyword>
<dbReference type="EMBL" id="CP036434">
    <property type="protein sequence ID" value="QDV05141.1"/>
    <property type="molecule type" value="Genomic_DNA"/>
</dbReference>
<gene>
    <name evidence="2" type="ORF">Poly30_06360</name>
</gene>
<protein>
    <submittedName>
        <fullName evidence="2">Ser-Thr-rich glycosyl-phosphatidyl-inositol-anchored membrane family protein</fullName>
    </submittedName>
</protein>
<name>A0A518EM53_9BACT</name>
<dbReference type="PANTHER" id="PTHR44103:SF1">
    <property type="entry name" value="PROPROTEIN CONVERTASE P"/>
    <property type="match status" value="1"/>
</dbReference>
<organism evidence="2 3">
    <name type="scientific">Saltatorellus ferox</name>
    <dbReference type="NCBI Taxonomy" id="2528018"/>
    <lineage>
        <taxon>Bacteria</taxon>
        <taxon>Pseudomonadati</taxon>
        <taxon>Planctomycetota</taxon>
        <taxon>Planctomycetia</taxon>
        <taxon>Planctomycetia incertae sedis</taxon>
        <taxon>Saltatorellus</taxon>
    </lineage>
</organism>
<proteinExistence type="predicted"/>
<dbReference type="Proteomes" id="UP000320390">
    <property type="component" value="Chromosome"/>
</dbReference>
<keyword evidence="1" id="KW-0732">Signal</keyword>
<dbReference type="OrthoDB" id="9792152at2"/>
<evidence type="ECO:0000313" key="3">
    <source>
        <dbReference type="Proteomes" id="UP000320390"/>
    </source>
</evidence>
<dbReference type="Gene3D" id="2.130.10.130">
    <property type="entry name" value="Integrin alpha, N-terminal"/>
    <property type="match status" value="1"/>
</dbReference>
<dbReference type="AlphaFoldDB" id="A0A518EM53"/>
<dbReference type="RefSeq" id="WP_145194564.1">
    <property type="nucleotide sequence ID" value="NZ_CP036434.1"/>
</dbReference>
<dbReference type="PANTHER" id="PTHR44103">
    <property type="entry name" value="PROPROTEIN CONVERTASE P"/>
    <property type="match status" value="1"/>
</dbReference>
<evidence type="ECO:0000313" key="2">
    <source>
        <dbReference type="EMBL" id="QDV05141.1"/>
    </source>
</evidence>